<organism evidence="3 4">
    <name type="scientific">Paraburkholderia domus</name>
    <dbReference type="NCBI Taxonomy" id="2793075"/>
    <lineage>
        <taxon>Bacteria</taxon>
        <taxon>Pseudomonadati</taxon>
        <taxon>Pseudomonadota</taxon>
        <taxon>Betaproteobacteria</taxon>
        <taxon>Burkholderiales</taxon>
        <taxon>Burkholderiaceae</taxon>
        <taxon>Paraburkholderia</taxon>
    </lineage>
</organism>
<proteinExistence type="predicted"/>
<evidence type="ECO:0000256" key="1">
    <source>
        <dbReference type="SAM" id="SignalP"/>
    </source>
</evidence>
<sequence length="186" mass="19614">MIKYLRLILAIPLLLLSVGCSTQQTSTSSGDPELDAKARAALQQLFNTEPRAKNLQNLAKAVLVFPEVVKAGFIAGAEGGKGVMLSPDGQVLGYYTIRAISYGLQAGGQSFSQVMFLMTDAAISYLKSSDGLSVGVGPSVVLVDEGKAKEMTSTNLQSDVYAFIFGQEGLMAGLGLQGQKISQFNP</sequence>
<dbReference type="PROSITE" id="PS51257">
    <property type="entry name" value="PROKAR_LIPOPROTEIN"/>
    <property type="match status" value="1"/>
</dbReference>
<reference evidence="3" key="1">
    <citation type="submission" date="2021-02" db="EMBL/GenBank/DDBJ databases">
        <authorList>
            <person name="Vanwijnsberghe S."/>
        </authorList>
    </citation>
    <scope>NUCLEOTIDE SEQUENCE</scope>
    <source>
        <strain evidence="3">R-70211</strain>
    </source>
</reference>
<evidence type="ECO:0000313" key="3">
    <source>
        <dbReference type="EMBL" id="CAE6869003.1"/>
    </source>
</evidence>
<protein>
    <recommendedName>
        <fullName evidence="2">Ysc84 actin-binding domain-containing protein</fullName>
    </recommendedName>
</protein>
<accession>A0A9N8MLW1</accession>
<dbReference type="AlphaFoldDB" id="A0A9N8MLW1"/>
<evidence type="ECO:0000259" key="2">
    <source>
        <dbReference type="Pfam" id="PF04366"/>
    </source>
</evidence>
<dbReference type="Pfam" id="PF04366">
    <property type="entry name" value="Ysc84"/>
    <property type="match status" value="1"/>
</dbReference>
<feature type="signal peptide" evidence="1">
    <location>
        <begin position="1"/>
        <end position="22"/>
    </location>
</feature>
<feature type="domain" description="Ysc84 actin-binding" evidence="2">
    <location>
        <begin position="99"/>
        <end position="183"/>
    </location>
</feature>
<dbReference type="EMBL" id="CAJNAS010000002">
    <property type="protein sequence ID" value="CAE6869003.1"/>
    <property type="molecule type" value="Genomic_DNA"/>
</dbReference>
<keyword evidence="1" id="KW-0732">Signal</keyword>
<comment type="caution">
    <text evidence="3">The sequence shown here is derived from an EMBL/GenBank/DDBJ whole genome shotgun (WGS) entry which is preliminary data.</text>
</comment>
<dbReference type="Proteomes" id="UP000675121">
    <property type="component" value="Unassembled WGS sequence"/>
</dbReference>
<gene>
    <name evidence="3" type="ORF">R70211_01056</name>
</gene>
<dbReference type="RefSeq" id="WP_201074260.1">
    <property type="nucleotide sequence ID" value="NZ_CAJNAS010000002.1"/>
</dbReference>
<keyword evidence="4" id="KW-1185">Reference proteome</keyword>
<dbReference type="CDD" id="cd11524">
    <property type="entry name" value="SYLF"/>
    <property type="match status" value="1"/>
</dbReference>
<dbReference type="InterPro" id="IPR007461">
    <property type="entry name" value="Ysc84_actin-binding"/>
</dbReference>
<evidence type="ECO:0000313" key="4">
    <source>
        <dbReference type="Proteomes" id="UP000675121"/>
    </source>
</evidence>
<name>A0A9N8MLW1_9BURK</name>
<feature type="chain" id="PRO_5040368711" description="Ysc84 actin-binding domain-containing protein" evidence="1">
    <location>
        <begin position="23"/>
        <end position="186"/>
    </location>
</feature>